<evidence type="ECO:0000313" key="1">
    <source>
        <dbReference type="EnsemblMetazoa" id="GAUT031823-PA"/>
    </source>
</evidence>
<evidence type="ECO:0000313" key="2">
    <source>
        <dbReference type="Proteomes" id="UP000078200"/>
    </source>
</evidence>
<dbReference type="AlphaFoldDB" id="A0A1A9VBF4"/>
<name>A0A1A9VBF4_GLOAU</name>
<proteinExistence type="predicted"/>
<protein>
    <submittedName>
        <fullName evidence="1">Uncharacterized protein</fullName>
    </submittedName>
</protein>
<organism evidence="1 2">
    <name type="scientific">Glossina austeni</name>
    <name type="common">Savannah tsetse fly</name>
    <dbReference type="NCBI Taxonomy" id="7395"/>
    <lineage>
        <taxon>Eukaryota</taxon>
        <taxon>Metazoa</taxon>
        <taxon>Ecdysozoa</taxon>
        <taxon>Arthropoda</taxon>
        <taxon>Hexapoda</taxon>
        <taxon>Insecta</taxon>
        <taxon>Pterygota</taxon>
        <taxon>Neoptera</taxon>
        <taxon>Endopterygota</taxon>
        <taxon>Diptera</taxon>
        <taxon>Brachycera</taxon>
        <taxon>Muscomorpha</taxon>
        <taxon>Hippoboscoidea</taxon>
        <taxon>Glossinidae</taxon>
        <taxon>Glossina</taxon>
    </lineage>
</organism>
<dbReference type="EnsemblMetazoa" id="GAUT031823-RA">
    <property type="protein sequence ID" value="GAUT031823-PA"/>
    <property type="gene ID" value="GAUT031823"/>
</dbReference>
<reference evidence="1" key="1">
    <citation type="submission" date="2020-05" db="UniProtKB">
        <authorList>
            <consortium name="EnsemblMetazoa"/>
        </authorList>
    </citation>
    <scope>IDENTIFICATION</scope>
    <source>
        <strain evidence="1">TTRI</strain>
    </source>
</reference>
<accession>A0A1A9VBF4</accession>
<dbReference type="VEuPathDB" id="VectorBase:GAUT031823"/>
<keyword evidence="2" id="KW-1185">Reference proteome</keyword>
<sequence length="137" mass="14306">MLTVDNKLPETSLLELAGTCTLSVGVGAFPSDAIEDAPFASSPYDDSDELMLPVLLPPPLPALYDDSVPRPELDCIFRCACSAPGVIFSSEAPLYTVSGVNVIKIASALRDASMAALLLAASLKNIQQTTTIASSFS</sequence>
<dbReference type="Proteomes" id="UP000078200">
    <property type="component" value="Unassembled WGS sequence"/>
</dbReference>